<reference evidence="1" key="2">
    <citation type="submission" date="2020-07" db="EMBL/GenBank/DDBJ databases">
        <authorList>
            <person name="Vera ALvarez R."/>
            <person name="Arias-Moreno D.M."/>
            <person name="Jimenez-Jacinto V."/>
            <person name="Jimenez-Bremont J.F."/>
            <person name="Swaminathan K."/>
            <person name="Moose S.P."/>
            <person name="Guerrero-Gonzalez M.L."/>
            <person name="Marino-Ramirez L."/>
            <person name="Landsman D."/>
            <person name="Rodriguez-Kessler M."/>
            <person name="Delgado-Sanchez P."/>
        </authorList>
    </citation>
    <scope>NUCLEOTIDE SEQUENCE</scope>
    <source>
        <tissue evidence="1">Cladode</tissue>
    </source>
</reference>
<dbReference type="EMBL" id="GISG01002339">
    <property type="protein sequence ID" value="MBA4614440.1"/>
    <property type="molecule type" value="Transcribed_RNA"/>
</dbReference>
<protein>
    <submittedName>
        <fullName evidence="1">Uncharacterized protein</fullName>
    </submittedName>
</protein>
<dbReference type="Gene3D" id="3.90.1410.10">
    <property type="entry name" value="set domain protein methyltransferase, domain 1"/>
    <property type="match status" value="1"/>
</dbReference>
<dbReference type="SUPFAM" id="SSF82199">
    <property type="entry name" value="SET domain"/>
    <property type="match status" value="1"/>
</dbReference>
<reference evidence="1" key="1">
    <citation type="journal article" date="2013" name="J. Plant Res.">
        <title>Effect of fungi and light on seed germination of three Opuntia species from semiarid lands of central Mexico.</title>
        <authorList>
            <person name="Delgado-Sanchez P."/>
            <person name="Jimenez-Bremont J.F."/>
            <person name="Guerrero-Gonzalez Mde L."/>
            <person name="Flores J."/>
        </authorList>
    </citation>
    <scope>NUCLEOTIDE SEQUENCE</scope>
    <source>
        <tissue evidence="1">Cladode</tissue>
    </source>
</reference>
<proteinExistence type="predicted"/>
<dbReference type="InterPro" id="IPR046341">
    <property type="entry name" value="SET_dom_sf"/>
</dbReference>
<name>A0A7C9CAQ6_OPUST</name>
<evidence type="ECO:0000313" key="1">
    <source>
        <dbReference type="EMBL" id="MBA4614440.1"/>
    </source>
</evidence>
<organism evidence="1">
    <name type="scientific">Opuntia streptacantha</name>
    <name type="common">Prickly pear cactus</name>
    <name type="synonym">Opuntia cardona</name>
    <dbReference type="NCBI Taxonomy" id="393608"/>
    <lineage>
        <taxon>Eukaryota</taxon>
        <taxon>Viridiplantae</taxon>
        <taxon>Streptophyta</taxon>
        <taxon>Embryophyta</taxon>
        <taxon>Tracheophyta</taxon>
        <taxon>Spermatophyta</taxon>
        <taxon>Magnoliopsida</taxon>
        <taxon>eudicotyledons</taxon>
        <taxon>Gunneridae</taxon>
        <taxon>Pentapetalae</taxon>
        <taxon>Caryophyllales</taxon>
        <taxon>Cactineae</taxon>
        <taxon>Cactaceae</taxon>
        <taxon>Opuntioideae</taxon>
        <taxon>Opuntia</taxon>
    </lineage>
</organism>
<accession>A0A7C9CAQ6</accession>
<dbReference type="EMBL" id="GISG01002333">
    <property type="protein sequence ID" value="MBA4614436.1"/>
    <property type="molecule type" value="Transcribed_RNA"/>
</dbReference>
<sequence>MWRTTGREVIAASTSSSFSLLHYRSITCAVSRLAPHPPDLVKWVRREGGFVHQAVTIAHVPPHGLGLVAAHEIPRGSDLIGLPPHIPLKFDSGSSSALASLVQRVPG</sequence>
<dbReference type="AlphaFoldDB" id="A0A7C9CAQ6"/>